<dbReference type="Pfam" id="PF02441">
    <property type="entry name" value="Flavoprotein"/>
    <property type="match status" value="1"/>
</dbReference>
<keyword evidence="2 3" id="KW-0456">Lyase</keyword>
<comment type="catalytic activity">
    <reaction evidence="3 4">
        <text>N-[(R)-4-phosphopantothenoyl]-L-cysteine + H(+) = (R)-4'-phosphopantetheine + CO2</text>
        <dbReference type="Rhea" id="RHEA:16793"/>
        <dbReference type="ChEBI" id="CHEBI:15378"/>
        <dbReference type="ChEBI" id="CHEBI:16526"/>
        <dbReference type="ChEBI" id="CHEBI:59458"/>
        <dbReference type="ChEBI" id="CHEBI:61723"/>
        <dbReference type="EC" id="4.1.1.36"/>
    </reaction>
</comment>
<accession>A0A1M7YC30</accession>
<dbReference type="InterPro" id="IPR007085">
    <property type="entry name" value="DNA/pantothenate-metab_flavo_C"/>
</dbReference>
<dbReference type="SUPFAM" id="SSF52507">
    <property type="entry name" value="Homo-oligomeric flavin-containing Cys decarboxylases, HFCD"/>
    <property type="match status" value="1"/>
</dbReference>
<feature type="binding site" evidence="3">
    <location>
        <position position="324"/>
    </location>
    <ligand>
        <name>CTP</name>
        <dbReference type="ChEBI" id="CHEBI:37563"/>
    </ligand>
</feature>
<evidence type="ECO:0000256" key="4">
    <source>
        <dbReference type="RuleBase" id="RU364078"/>
    </source>
</evidence>
<dbReference type="GO" id="GO:0004632">
    <property type="term" value="F:phosphopantothenate--cysteine ligase activity"/>
    <property type="evidence" value="ECO:0007669"/>
    <property type="project" value="UniProtKB-UniRule"/>
</dbReference>
<name>A0A1M7YC30_9BACT</name>
<dbReference type="RefSeq" id="WP_073614769.1">
    <property type="nucleotide sequence ID" value="NZ_FRFE01000017.1"/>
</dbReference>
<comment type="cofactor">
    <cofactor evidence="3">
        <name>Mg(2+)</name>
        <dbReference type="ChEBI" id="CHEBI:18420"/>
    </cofactor>
</comment>
<dbReference type="InterPro" id="IPR003382">
    <property type="entry name" value="Flavoprotein"/>
</dbReference>
<dbReference type="InterPro" id="IPR036551">
    <property type="entry name" value="Flavin_trans-like"/>
</dbReference>
<dbReference type="STRING" id="1121416.SAMN02745220_03304"/>
<dbReference type="SUPFAM" id="SSF102645">
    <property type="entry name" value="CoaB-like"/>
    <property type="match status" value="1"/>
</dbReference>
<comment type="function">
    <text evidence="3">Catalyzes two sequential steps in the biosynthesis of coenzyme A. In the first step cysteine is conjugated to 4'-phosphopantothenate to form 4-phosphopantothenoylcysteine. In the second step the latter compound is decarboxylated to form 4'-phosphopantotheine.</text>
</comment>
<evidence type="ECO:0000256" key="1">
    <source>
        <dbReference type="ARBA" id="ARBA00022793"/>
    </source>
</evidence>
<evidence type="ECO:0000259" key="6">
    <source>
        <dbReference type="Pfam" id="PF04127"/>
    </source>
</evidence>
<keyword evidence="3 4" id="KW-0288">FMN</keyword>
<dbReference type="PANTHER" id="PTHR14359:SF6">
    <property type="entry name" value="PHOSPHOPANTOTHENOYLCYSTEINE DECARBOXYLASE"/>
    <property type="match status" value="1"/>
</dbReference>
<organism evidence="7 8">
    <name type="scientific">Desulfopila aestuarii DSM 18488</name>
    <dbReference type="NCBI Taxonomy" id="1121416"/>
    <lineage>
        <taxon>Bacteria</taxon>
        <taxon>Pseudomonadati</taxon>
        <taxon>Thermodesulfobacteriota</taxon>
        <taxon>Desulfobulbia</taxon>
        <taxon>Desulfobulbales</taxon>
        <taxon>Desulfocapsaceae</taxon>
        <taxon>Desulfopila</taxon>
    </lineage>
</organism>
<reference evidence="7 8" key="1">
    <citation type="submission" date="2016-12" db="EMBL/GenBank/DDBJ databases">
        <authorList>
            <person name="Song W.-J."/>
            <person name="Kurnit D.M."/>
        </authorList>
    </citation>
    <scope>NUCLEOTIDE SEQUENCE [LARGE SCALE GENOMIC DNA]</scope>
    <source>
        <strain evidence="7 8">DSM 18488</strain>
    </source>
</reference>
<comment type="function">
    <text evidence="4">Catalyzes two steps in the biosynthesis of coenzyme A. In the first step cysteine is conjugated to 4'-phosphopantothenate to form 4-phosphopantothenoylcysteine, in the latter compound is decarboxylated to form 4'-phosphopantotheine.</text>
</comment>
<dbReference type="EMBL" id="FRFE01000017">
    <property type="protein sequence ID" value="SHO50197.1"/>
    <property type="molecule type" value="Genomic_DNA"/>
</dbReference>
<dbReference type="Gene3D" id="3.40.50.10300">
    <property type="entry name" value="CoaB-like"/>
    <property type="match status" value="1"/>
</dbReference>
<feature type="active site" description="Proton donor" evidence="3">
    <location>
        <position position="159"/>
    </location>
</feature>
<proteinExistence type="inferred from homology"/>
<evidence type="ECO:0000259" key="5">
    <source>
        <dbReference type="Pfam" id="PF02441"/>
    </source>
</evidence>
<dbReference type="GO" id="GO:0071513">
    <property type="term" value="C:phosphopantothenoylcysteine decarboxylase complex"/>
    <property type="evidence" value="ECO:0007669"/>
    <property type="project" value="TreeGrafter"/>
</dbReference>
<feature type="region of interest" description="Phosphopantothenoylcysteine decarboxylase" evidence="3">
    <location>
        <begin position="1"/>
        <end position="190"/>
    </location>
</feature>
<feature type="binding site" evidence="3">
    <location>
        <position position="279"/>
    </location>
    <ligand>
        <name>CTP</name>
        <dbReference type="ChEBI" id="CHEBI:37563"/>
    </ligand>
</feature>
<feature type="binding site" evidence="3">
    <location>
        <position position="338"/>
    </location>
    <ligand>
        <name>CTP</name>
        <dbReference type="ChEBI" id="CHEBI:37563"/>
    </ligand>
</feature>
<dbReference type="InterPro" id="IPR005252">
    <property type="entry name" value="CoaBC"/>
</dbReference>
<gene>
    <name evidence="3" type="primary">coaBC</name>
    <name evidence="7" type="ORF">SAMN02745220_03304</name>
</gene>
<keyword evidence="3 4" id="KW-0436">Ligase</keyword>
<evidence type="ECO:0000313" key="8">
    <source>
        <dbReference type="Proteomes" id="UP000184603"/>
    </source>
</evidence>
<feature type="binding site" evidence="3">
    <location>
        <position position="289"/>
    </location>
    <ligand>
        <name>CTP</name>
        <dbReference type="ChEBI" id="CHEBI:37563"/>
    </ligand>
</feature>
<feature type="binding site" evidence="3">
    <location>
        <begin position="305"/>
        <end position="308"/>
    </location>
    <ligand>
        <name>CTP</name>
        <dbReference type="ChEBI" id="CHEBI:37563"/>
    </ligand>
</feature>
<dbReference type="InterPro" id="IPR035929">
    <property type="entry name" value="CoaB-like_sf"/>
</dbReference>
<feature type="domain" description="DNA/pantothenate metabolism flavoprotein C-terminal" evidence="6">
    <location>
        <begin position="186"/>
        <end position="395"/>
    </location>
</feature>
<keyword evidence="3" id="KW-0511">Multifunctional enzyme</keyword>
<comment type="similarity">
    <text evidence="3 4">In the N-terminal section; belongs to the HFCD (homo-oligomeric flavin containing Cys decarboxylase) superfamily.</text>
</comment>
<keyword evidence="3" id="KW-0479">Metal-binding</keyword>
<dbReference type="Gene3D" id="3.40.50.1950">
    <property type="entry name" value="Flavin prenyltransferase-like"/>
    <property type="match status" value="1"/>
</dbReference>
<dbReference type="Pfam" id="PF04127">
    <property type="entry name" value="DFP"/>
    <property type="match status" value="1"/>
</dbReference>
<dbReference type="AlphaFoldDB" id="A0A1M7YC30"/>
<sequence>MSVYAGKKVLVGVSGSIAAFKVAGWVSTLAKAEARVSVIMTNSATRFVTPLTFSALSGEKTHVDMFDNESGESMAHINLGRDADLIIIAPASAQTIARLAHGLADDLLSTTILASRTPVYICPAMNSRMYSHPATQENIEKLKKFGYHVIDPQEGMMACKEEGPGRLPEWEQVDDIFQRALSRQDLSGQTVLVTAGPTREPIDPARFLSNRSSGKMGFALARAAWRRGAKVILVAGPGSLPTPGNIERINVQTALEMHEAVMQYAEKSTIIIKAAAVADYRAKEVASQKIKKEAIGTSLELEKNPDILLELGRKKRDGQVLVGFAAESSRLIEEGTRKLQAKNLDLIAVNNISSESTGFEVDTNQVLLISREKSENLPFASKEKTADLILDQVVQLVAKETISAN</sequence>
<keyword evidence="1 3" id="KW-0210">Decarboxylase</keyword>
<comment type="similarity">
    <text evidence="3 4">In the C-terminal section; belongs to the PPC synthetase family.</text>
</comment>
<comment type="pathway">
    <text evidence="3 4">Cofactor biosynthesis; coenzyme A biosynthesis; CoA from (R)-pantothenate: step 2/5.</text>
</comment>
<dbReference type="UniPathway" id="UPA00241">
    <property type="reaction ID" value="UER00353"/>
</dbReference>
<dbReference type="EC" id="6.3.2.5" evidence="3"/>
<evidence type="ECO:0000313" key="7">
    <source>
        <dbReference type="EMBL" id="SHO50197.1"/>
    </source>
</evidence>
<dbReference type="GO" id="GO:0046872">
    <property type="term" value="F:metal ion binding"/>
    <property type="evidence" value="ECO:0007669"/>
    <property type="project" value="UniProtKB-KW"/>
</dbReference>
<evidence type="ECO:0000256" key="2">
    <source>
        <dbReference type="ARBA" id="ARBA00023239"/>
    </source>
</evidence>
<dbReference type="Proteomes" id="UP000184603">
    <property type="component" value="Unassembled WGS sequence"/>
</dbReference>
<protein>
    <recommendedName>
        <fullName evidence="3">Coenzyme A biosynthesis bifunctional protein CoaBC</fullName>
    </recommendedName>
    <alternativeName>
        <fullName evidence="3">DNA/pantothenate metabolism flavoprotein</fullName>
    </alternativeName>
    <alternativeName>
        <fullName evidence="3">Phosphopantothenoylcysteine synthetase/decarboxylase</fullName>
        <shortName evidence="3">PPCS-PPCDC</shortName>
    </alternativeName>
    <domain>
        <recommendedName>
            <fullName evidence="3">Phosphopantothenoylcysteine decarboxylase</fullName>
            <shortName evidence="3">PPC decarboxylase</shortName>
            <shortName evidence="3">PPC-DC</shortName>
            <ecNumber evidence="3">4.1.1.36</ecNumber>
        </recommendedName>
        <alternativeName>
            <fullName evidence="3">CoaC</fullName>
        </alternativeName>
    </domain>
    <domain>
        <recommendedName>
            <fullName evidence="3">Phosphopantothenate--cysteine ligase</fullName>
            <ecNumber evidence="3">6.3.2.5</ecNumber>
        </recommendedName>
        <alternativeName>
            <fullName evidence="3">CoaB</fullName>
        </alternativeName>
        <alternativeName>
            <fullName evidence="3">Phosphopantothenoylcysteine synthetase</fullName>
            <shortName evidence="3">PPC synthetase</shortName>
            <shortName evidence="3">PPC-S</shortName>
        </alternativeName>
    </domain>
</protein>
<dbReference type="GO" id="GO:0015941">
    <property type="term" value="P:pantothenate catabolic process"/>
    <property type="evidence" value="ECO:0007669"/>
    <property type="project" value="InterPro"/>
</dbReference>
<feature type="domain" description="Flavoprotein" evidence="5">
    <location>
        <begin position="7"/>
        <end position="173"/>
    </location>
</feature>
<dbReference type="EC" id="4.1.1.36" evidence="3"/>
<keyword evidence="8" id="KW-1185">Reference proteome</keyword>
<comment type="catalytic activity">
    <reaction evidence="3 4">
        <text>(R)-4'-phosphopantothenate + L-cysteine + CTP = N-[(R)-4-phosphopantothenoyl]-L-cysteine + CMP + diphosphate + H(+)</text>
        <dbReference type="Rhea" id="RHEA:19397"/>
        <dbReference type="ChEBI" id="CHEBI:10986"/>
        <dbReference type="ChEBI" id="CHEBI:15378"/>
        <dbReference type="ChEBI" id="CHEBI:33019"/>
        <dbReference type="ChEBI" id="CHEBI:35235"/>
        <dbReference type="ChEBI" id="CHEBI:37563"/>
        <dbReference type="ChEBI" id="CHEBI:59458"/>
        <dbReference type="ChEBI" id="CHEBI:60377"/>
        <dbReference type="EC" id="6.3.2.5"/>
    </reaction>
</comment>
<keyword evidence="3 4" id="KW-0285">Flavoprotein</keyword>
<keyword evidence="3" id="KW-0460">Magnesium</keyword>
<comment type="caution">
    <text evidence="3">Lacks conserved residue(s) required for the propagation of feature annotation.</text>
</comment>
<dbReference type="NCBIfam" id="TIGR00521">
    <property type="entry name" value="coaBC_dfp"/>
    <property type="match status" value="1"/>
</dbReference>
<feature type="region of interest" description="Phosphopantothenate--cysteine ligase" evidence="3">
    <location>
        <begin position="191"/>
        <end position="405"/>
    </location>
</feature>
<dbReference type="OrthoDB" id="9802554at2"/>
<dbReference type="GO" id="GO:0015937">
    <property type="term" value="P:coenzyme A biosynthetic process"/>
    <property type="evidence" value="ECO:0007669"/>
    <property type="project" value="UniProtKB-UniRule"/>
</dbReference>
<comment type="pathway">
    <text evidence="3 4">Cofactor biosynthesis; coenzyme A biosynthesis; CoA from (R)-pantothenate: step 3/5.</text>
</comment>
<dbReference type="GO" id="GO:0004633">
    <property type="term" value="F:phosphopantothenoylcysteine decarboxylase activity"/>
    <property type="evidence" value="ECO:0007669"/>
    <property type="project" value="UniProtKB-UniRule"/>
</dbReference>
<dbReference type="HAMAP" id="MF_02225">
    <property type="entry name" value="CoaBC"/>
    <property type="match status" value="1"/>
</dbReference>
<comment type="cofactor">
    <cofactor evidence="3">
        <name>FMN</name>
        <dbReference type="ChEBI" id="CHEBI:58210"/>
    </cofactor>
    <text evidence="3">Binds 1 FMN per subunit.</text>
</comment>
<feature type="binding site" evidence="3">
    <location>
        <position position="342"/>
    </location>
    <ligand>
        <name>CTP</name>
        <dbReference type="ChEBI" id="CHEBI:37563"/>
    </ligand>
</feature>
<dbReference type="PANTHER" id="PTHR14359">
    <property type="entry name" value="HOMO-OLIGOMERIC FLAVIN CONTAINING CYS DECARBOXYLASE FAMILY"/>
    <property type="match status" value="1"/>
</dbReference>
<evidence type="ECO:0000256" key="3">
    <source>
        <dbReference type="HAMAP-Rule" id="MF_02225"/>
    </source>
</evidence>
<dbReference type="GO" id="GO:0010181">
    <property type="term" value="F:FMN binding"/>
    <property type="evidence" value="ECO:0007669"/>
    <property type="project" value="UniProtKB-UniRule"/>
</dbReference>